<dbReference type="GO" id="GO:0008720">
    <property type="term" value="F:D-lactate dehydrogenase (NAD+) activity"/>
    <property type="evidence" value="ECO:0007669"/>
    <property type="project" value="TreeGrafter"/>
</dbReference>
<evidence type="ECO:0000313" key="7">
    <source>
        <dbReference type="EMBL" id="PJJ83585.1"/>
    </source>
</evidence>
<keyword evidence="3" id="KW-0520">NAD</keyword>
<gene>
    <name evidence="7" type="ORF">CLV57_0570</name>
</gene>
<proteinExistence type="inferred from homology"/>
<dbReference type="InterPro" id="IPR006139">
    <property type="entry name" value="D-isomer_2_OHA_DH_cat_dom"/>
</dbReference>
<feature type="domain" description="D-isomer specific 2-hydroxyacid dehydrogenase catalytic" evidence="5">
    <location>
        <begin position="18"/>
        <end position="317"/>
    </location>
</feature>
<dbReference type="EMBL" id="PGFJ01000001">
    <property type="protein sequence ID" value="PJJ83585.1"/>
    <property type="molecule type" value="Genomic_DNA"/>
</dbReference>
<evidence type="ECO:0000256" key="1">
    <source>
        <dbReference type="ARBA" id="ARBA00005854"/>
    </source>
</evidence>
<dbReference type="SUPFAM" id="SSF52283">
    <property type="entry name" value="Formate/glycerate dehydrogenase catalytic domain-like"/>
    <property type="match status" value="1"/>
</dbReference>
<dbReference type="Pfam" id="PF00389">
    <property type="entry name" value="2-Hacid_dh"/>
    <property type="match status" value="1"/>
</dbReference>
<dbReference type="CDD" id="cd12183">
    <property type="entry name" value="LDH_like_2"/>
    <property type="match status" value="1"/>
</dbReference>
<dbReference type="InterPro" id="IPR029752">
    <property type="entry name" value="D-isomer_DH_CS1"/>
</dbReference>
<dbReference type="PANTHER" id="PTHR43026">
    <property type="entry name" value="2-HYDROXYACID DEHYDROGENASE HOMOLOG 1-RELATED"/>
    <property type="match status" value="1"/>
</dbReference>
<evidence type="ECO:0000259" key="5">
    <source>
        <dbReference type="Pfam" id="PF00389"/>
    </source>
</evidence>
<sequence length="341" mass="37421">MKVVAYSIQAFEKEFLIKANQKKHEITLISNALTEETVGFAAGKDAVIVFTNDDVSKNIIEKLAGFGVRFITTRSVGTDHIDKQAAAQNGIKVANVPEYSPQAIAEHTLALALSLNRRITIADKHSHVFNFKQDNLIGFNLNGKTAGIIGLGHIGAVTADLFKGFGCRILGYDVDQTIATQTERVSLDELLMQSDVISLNIPLNEQTRHLINDSTIALMKDGVMLINIARGAILNTAHVLDALNNGKIGYLGIDVYEHERGLFFEDHEQDSHKDELLTQLLNHPNVLVTPHQGYLTREALQEIAAQTIKNLDLWQQLKCVGNACVCAKNCSAATKDVVNKN</sequence>
<evidence type="ECO:0000256" key="4">
    <source>
        <dbReference type="RuleBase" id="RU003719"/>
    </source>
</evidence>
<dbReference type="Pfam" id="PF02826">
    <property type="entry name" value="2-Hacid_dh_C"/>
    <property type="match status" value="1"/>
</dbReference>
<dbReference type="PANTHER" id="PTHR43026:SF1">
    <property type="entry name" value="2-HYDROXYACID DEHYDROGENASE HOMOLOG 1-RELATED"/>
    <property type="match status" value="1"/>
</dbReference>
<dbReference type="Proteomes" id="UP000242687">
    <property type="component" value="Unassembled WGS sequence"/>
</dbReference>
<dbReference type="InterPro" id="IPR036291">
    <property type="entry name" value="NAD(P)-bd_dom_sf"/>
</dbReference>
<dbReference type="InterPro" id="IPR058205">
    <property type="entry name" value="D-LDH-like"/>
</dbReference>
<keyword evidence="2 4" id="KW-0560">Oxidoreductase</keyword>
<dbReference type="PROSITE" id="PS00671">
    <property type="entry name" value="D_2_HYDROXYACID_DH_3"/>
    <property type="match status" value="1"/>
</dbReference>
<dbReference type="Gene3D" id="3.40.50.720">
    <property type="entry name" value="NAD(P)-binding Rossmann-like Domain"/>
    <property type="match status" value="2"/>
</dbReference>
<keyword evidence="8" id="KW-1185">Reference proteome</keyword>
<comment type="caution">
    <text evidence="7">The sequence shown here is derived from an EMBL/GenBank/DDBJ whole genome shotgun (WGS) entry which is preliminary data.</text>
</comment>
<evidence type="ECO:0000256" key="3">
    <source>
        <dbReference type="ARBA" id="ARBA00023027"/>
    </source>
</evidence>
<dbReference type="PROSITE" id="PS00670">
    <property type="entry name" value="D_2_HYDROXYACID_DH_2"/>
    <property type="match status" value="1"/>
</dbReference>
<dbReference type="InterPro" id="IPR029753">
    <property type="entry name" value="D-isomer_DH_CS"/>
</dbReference>
<dbReference type="GO" id="GO:0051287">
    <property type="term" value="F:NAD binding"/>
    <property type="evidence" value="ECO:0007669"/>
    <property type="project" value="InterPro"/>
</dbReference>
<dbReference type="PROSITE" id="PS00065">
    <property type="entry name" value="D_2_HYDROXYACID_DH_1"/>
    <property type="match status" value="1"/>
</dbReference>
<organism evidence="7 8">
    <name type="scientific">Mucilaginibacter auburnensis</name>
    <dbReference type="NCBI Taxonomy" id="1457233"/>
    <lineage>
        <taxon>Bacteria</taxon>
        <taxon>Pseudomonadati</taxon>
        <taxon>Bacteroidota</taxon>
        <taxon>Sphingobacteriia</taxon>
        <taxon>Sphingobacteriales</taxon>
        <taxon>Sphingobacteriaceae</taxon>
        <taxon>Mucilaginibacter</taxon>
    </lineage>
</organism>
<comment type="similarity">
    <text evidence="1 4">Belongs to the D-isomer specific 2-hydroxyacid dehydrogenase family.</text>
</comment>
<protein>
    <submittedName>
        <fullName evidence="7">D-lactate dehydrogenase</fullName>
    </submittedName>
</protein>
<dbReference type="InterPro" id="IPR006140">
    <property type="entry name" value="D-isomer_DH_NAD-bd"/>
</dbReference>
<evidence type="ECO:0000256" key="2">
    <source>
        <dbReference type="ARBA" id="ARBA00023002"/>
    </source>
</evidence>
<accession>A0A2H9VRZ8</accession>
<feature type="domain" description="D-isomer specific 2-hydroxyacid dehydrogenase NAD-binding" evidence="6">
    <location>
        <begin position="109"/>
        <end position="293"/>
    </location>
</feature>
<evidence type="ECO:0000259" key="6">
    <source>
        <dbReference type="Pfam" id="PF02826"/>
    </source>
</evidence>
<name>A0A2H9VRZ8_9SPHI</name>
<dbReference type="AlphaFoldDB" id="A0A2H9VRZ8"/>
<dbReference type="SUPFAM" id="SSF51735">
    <property type="entry name" value="NAD(P)-binding Rossmann-fold domains"/>
    <property type="match status" value="1"/>
</dbReference>
<dbReference type="OrthoDB" id="1522997at2"/>
<reference evidence="7 8" key="1">
    <citation type="submission" date="2017-11" db="EMBL/GenBank/DDBJ databases">
        <title>Genomic Encyclopedia of Archaeal and Bacterial Type Strains, Phase II (KMG-II): From Individual Species to Whole Genera.</title>
        <authorList>
            <person name="Goeker M."/>
        </authorList>
    </citation>
    <scope>NUCLEOTIDE SEQUENCE [LARGE SCALE GENOMIC DNA]</scope>
    <source>
        <strain evidence="7 8">DSM 28175</strain>
    </source>
</reference>
<evidence type="ECO:0000313" key="8">
    <source>
        <dbReference type="Proteomes" id="UP000242687"/>
    </source>
</evidence>